<evidence type="ECO:0000313" key="3">
    <source>
        <dbReference type="Proteomes" id="UP000291084"/>
    </source>
</evidence>
<evidence type="ECO:0008006" key="4">
    <source>
        <dbReference type="Google" id="ProtNLM"/>
    </source>
</evidence>
<keyword evidence="3" id="KW-1185">Reference proteome</keyword>
<evidence type="ECO:0000313" key="2">
    <source>
        <dbReference type="EMBL" id="BAT93163.1"/>
    </source>
</evidence>
<dbReference type="EMBL" id="AP015040">
    <property type="protein sequence ID" value="BAT93163.1"/>
    <property type="molecule type" value="Genomic_DNA"/>
</dbReference>
<protein>
    <recommendedName>
        <fullName evidence="4">Knottin scorpion toxin-like domain-containing protein</fullName>
    </recommendedName>
</protein>
<name>A0A0S3SK58_PHAAN</name>
<evidence type="ECO:0000256" key="1">
    <source>
        <dbReference type="SAM" id="SignalP"/>
    </source>
</evidence>
<accession>A0A0S3SK58</accession>
<keyword evidence="1" id="KW-0732">Signal</keyword>
<feature type="non-terminal residue" evidence="2">
    <location>
        <position position="1"/>
    </location>
</feature>
<proteinExistence type="predicted"/>
<feature type="chain" id="PRO_5006618380" description="Knottin scorpion toxin-like domain-containing protein" evidence="1">
    <location>
        <begin position="32"/>
        <end position="94"/>
    </location>
</feature>
<gene>
    <name evidence="2" type="primary">Vigan.07G207800</name>
    <name evidence="2" type="ORF">VIGAN_07207800</name>
</gene>
<dbReference type="Proteomes" id="UP000291084">
    <property type="component" value="Chromosome 7"/>
</dbReference>
<organism evidence="2 3">
    <name type="scientific">Vigna angularis var. angularis</name>
    <dbReference type="NCBI Taxonomy" id="157739"/>
    <lineage>
        <taxon>Eukaryota</taxon>
        <taxon>Viridiplantae</taxon>
        <taxon>Streptophyta</taxon>
        <taxon>Embryophyta</taxon>
        <taxon>Tracheophyta</taxon>
        <taxon>Spermatophyta</taxon>
        <taxon>Magnoliopsida</taxon>
        <taxon>eudicotyledons</taxon>
        <taxon>Gunneridae</taxon>
        <taxon>Pentapetalae</taxon>
        <taxon>rosids</taxon>
        <taxon>fabids</taxon>
        <taxon>Fabales</taxon>
        <taxon>Fabaceae</taxon>
        <taxon>Papilionoideae</taxon>
        <taxon>50 kb inversion clade</taxon>
        <taxon>NPAAA clade</taxon>
        <taxon>indigoferoid/millettioid clade</taxon>
        <taxon>Phaseoleae</taxon>
        <taxon>Vigna</taxon>
    </lineage>
</organism>
<dbReference type="AlphaFoldDB" id="A0A0S3SK58"/>
<feature type="signal peptide" evidence="1">
    <location>
        <begin position="1"/>
        <end position="31"/>
    </location>
</feature>
<sequence>NKHRFLIKSRKMKIIFGFSLLLLLLCVASDAGNEVQMTEVPLDCELYPLINDVCDPKKPEDCMYDCKLHYRTTDAGAYCDIYKKICICIYCGGK</sequence>
<reference evidence="2 3" key="1">
    <citation type="journal article" date="2015" name="Sci. Rep.">
        <title>The power of single molecule real-time sequencing technology in the de novo assembly of a eukaryotic genome.</title>
        <authorList>
            <person name="Sakai H."/>
            <person name="Naito K."/>
            <person name="Ogiso-Tanaka E."/>
            <person name="Takahashi Y."/>
            <person name="Iseki K."/>
            <person name="Muto C."/>
            <person name="Satou K."/>
            <person name="Teruya K."/>
            <person name="Shiroma A."/>
            <person name="Shimoji M."/>
            <person name="Hirano T."/>
            <person name="Itoh T."/>
            <person name="Kaga A."/>
            <person name="Tomooka N."/>
        </authorList>
    </citation>
    <scope>NUCLEOTIDE SEQUENCE [LARGE SCALE GENOMIC DNA]</scope>
    <source>
        <strain evidence="3">cv. Shumari</strain>
    </source>
</reference>